<dbReference type="AlphaFoldDB" id="A0A246JV59"/>
<evidence type="ECO:0000256" key="4">
    <source>
        <dbReference type="SAM" id="MobiDB-lite"/>
    </source>
</evidence>
<reference evidence="6 7" key="1">
    <citation type="journal article" date="2010" name="Int. J. Syst. Evol. Microbiol.">
        <title>Sphingopyxis bauzanensis sp. nov., a psychrophilic bacterium isolated from soil.</title>
        <authorList>
            <person name="Zhang D.C."/>
            <person name="Liu H.C."/>
            <person name="Xin Y.H."/>
            <person name="Zhou Y.G."/>
            <person name="Schinner F."/>
            <person name="Margesin R."/>
        </authorList>
    </citation>
    <scope>NUCLEOTIDE SEQUENCE [LARGE SCALE GENOMIC DNA]</scope>
    <source>
        <strain evidence="6 7">DSM 22271</strain>
    </source>
</reference>
<evidence type="ECO:0000313" key="6">
    <source>
        <dbReference type="EMBL" id="OWQ96964.1"/>
    </source>
</evidence>
<dbReference type="Gene3D" id="1.10.10.10">
    <property type="entry name" value="Winged helix-like DNA-binding domain superfamily/Winged helix DNA-binding domain"/>
    <property type="match status" value="1"/>
</dbReference>
<dbReference type="Pfam" id="PF13545">
    <property type="entry name" value="HTH_Crp_2"/>
    <property type="match status" value="1"/>
</dbReference>
<dbReference type="InterPro" id="IPR036390">
    <property type="entry name" value="WH_DNA-bd_sf"/>
</dbReference>
<dbReference type="InterPro" id="IPR050397">
    <property type="entry name" value="Env_Response_Regulators"/>
</dbReference>
<name>A0A246JV59_9SPHN</name>
<dbReference type="PROSITE" id="PS51063">
    <property type="entry name" value="HTH_CRP_2"/>
    <property type="match status" value="1"/>
</dbReference>
<dbReference type="SUPFAM" id="SSF51206">
    <property type="entry name" value="cAMP-binding domain-like"/>
    <property type="match status" value="1"/>
</dbReference>
<dbReference type="PANTHER" id="PTHR24567">
    <property type="entry name" value="CRP FAMILY TRANSCRIPTIONAL REGULATORY PROTEIN"/>
    <property type="match status" value="1"/>
</dbReference>
<keyword evidence="7" id="KW-1185">Reference proteome</keyword>
<keyword evidence="1" id="KW-0805">Transcription regulation</keyword>
<evidence type="ECO:0000259" key="5">
    <source>
        <dbReference type="PROSITE" id="PS51063"/>
    </source>
</evidence>
<dbReference type="SMART" id="SM00419">
    <property type="entry name" value="HTH_CRP"/>
    <property type="match status" value="1"/>
</dbReference>
<dbReference type="Pfam" id="PF00027">
    <property type="entry name" value="cNMP_binding"/>
    <property type="match status" value="1"/>
</dbReference>
<organism evidence="6 7">
    <name type="scientific">Sphingopyxis bauzanensis</name>
    <dbReference type="NCBI Taxonomy" id="651663"/>
    <lineage>
        <taxon>Bacteria</taxon>
        <taxon>Pseudomonadati</taxon>
        <taxon>Pseudomonadota</taxon>
        <taxon>Alphaproteobacteria</taxon>
        <taxon>Sphingomonadales</taxon>
        <taxon>Sphingomonadaceae</taxon>
        <taxon>Sphingopyxis</taxon>
    </lineage>
</organism>
<feature type="region of interest" description="Disordered" evidence="4">
    <location>
        <begin position="172"/>
        <end position="202"/>
    </location>
</feature>
<dbReference type="InterPro" id="IPR012318">
    <property type="entry name" value="HTH_CRP"/>
</dbReference>
<dbReference type="InterPro" id="IPR000595">
    <property type="entry name" value="cNMP-bd_dom"/>
</dbReference>
<dbReference type="CDD" id="cd00038">
    <property type="entry name" value="CAP_ED"/>
    <property type="match status" value="1"/>
</dbReference>
<evidence type="ECO:0000313" key="7">
    <source>
        <dbReference type="Proteomes" id="UP000197361"/>
    </source>
</evidence>
<dbReference type="CDD" id="cd00092">
    <property type="entry name" value="HTH_CRP"/>
    <property type="match status" value="1"/>
</dbReference>
<protein>
    <recommendedName>
        <fullName evidence="5">HTH crp-type domain-containing protein</fullName>
    </recommendedName>
</protein>
<dbReference type="Gene3D" id="2.60.120.10">
    <property type="entry name" value="Jelly Rolls"/>
    <property type="match status" value="1"/>
</dbReference>
<feature type="domain" description="HTH crp-type" evidence="5">
    <location>
        <begin position="365"/>
        <end position="439"/>
    </location>
</feature>
<dbReference type="EMBL" id="NISK01000002">
    <property type="protein sequence ID" value="OWQ96964.1"/>
    <property type="molecule type" value="Genomic_DNA"/>
</dbReference>
<dbReference type="SMART" id="SM00100">
    <property type="entry name" value="cNMP"/>
    <property type="match status" value="1"/>
</dbReference>
<dbReference type="Proteomes" id="UP000197361">
    <property type="component" value="Unassembled WGS sequence"/>
</dbReference>
<dbReference type="GO" id="GO:0003700">
    <property type="term" value="F:DNA-binding transcription factor activity"/>
    <property type="evidence" value="ECO:0007669"/>
    <property type="project" value="TreeGrafter"/>
</dbReference>
<dbReference type="SUPFAM" id="SSF46785">
    <property type="entry name" value="Winged helix' DNA-binding domain"/>
    <property type="match status" value="1"/>
</dbReference>
<proteinExistence type="predicted"/>
<dbReference type="InterPro" id="IPR014710">
    <property type="entry name" value="RmlC-like_jellyroll"/>
</dbReference>
<dbReference type="InterPro" id="IPR036388">
    <property type="entry name" value="WH-like_DNA-bd_sf"/>
</dbReference>
<evidence type="ECO:0000256" key="1">
    <source>
        <dbReference type="ARBA" id="ARBA00023015"/>
    </source>
</evidence>
<dbReference type="GO" id="GO:0005829">
    <property type="term" value="C:cytosol"/>
    <property type="evidence" value="ECO:0007669"/>
    <property type="project" value="TreeGrafter"/>
</dbReference>
<evidence type="ECO:0000256" key="3">
    <source>
        <dbReference type="ARBA" id="ARBA00023163"/>
    </source>
</evidence>
<gene>
    <name evidence="6" type="ORF">CDQ92_07645</name>
</gene>
<accession>A0A246JV59</accession>
<evidence type="ECO:0000256" key="2">
    <source>
        <dbReference type="ARBA" id="ARBA00023125"/>
    </source>
</evidence>
<dbReference type="GO" id="GO:0003677">
    <property type="term" value="F:DNA binding"/>
    <property type="evidence" value="ECO:0007669"/>
    <property type="project" value="UniProtKB-KW"/>
</dbReference>
<sequence>MRRCAELVAAPMMGRTVHKNPSAAMPRLIPASPAISAAAGRATLPADDIFALTFGQRRPGKGCHHEHQLVACLRAAPASAHRIVDKVRQKGLRPAIGQGPMPEMARPRAVVAQHAKILMASVRMKFRQQGLERCVRTFEKLDKMPFGNHKGARDLPGEIITPRHRDDRRQFPRSSMVRQQRVADVEQSAKIGRGRQHAHGTNEPLQKFPEQQEEMVSDAISTKGFWTSLAAKNGLSQDDLEALLSLPVRRRNLGAGASVARNNSPAKSCSFLLSGFAYASKLLRDGARQIVSVHVPGDFVTLSGVFEAPIVDEIRMLTPGTVASVAAGALHHVLASHPAIQTALWRQTAIDASIFSEWLAAIGRRDAQSRVAHLLCEFAVRLRAVGLTNGKAFDLPMTQAQLADATGLTAVHVNRVLNALRQTGLVATDKRTIAINDWPGLVALADFDSAYLGMD</sequence>
<keyword evidence="2" id="KW-0238">DNA-binding</keyword>
<keyword evidence="3" id="KW-0804">Transcription</keyword>
<dbReference type="InterPro" id="IPR018490">
    <property type="entry name" value="cNMP-bd_dom_sf"/>
</dbReference>
<dbReference type="PANTHER" id="PTHR24567:SF68">
    <property type="entry name" value="DNA-BINDING TRANSCRIPTIONAL DUAL REGULATOR CRP"/>
    <property type="match status" value="1"/>
</dbReference>
<comment type="caution">
    <text evidence="6">The sequence shown here is derived from an EMBL/GenBank/DDBJ whole genome shotgun (WGS) entry which is preliminary data.</text>
</comment>